<evidence type="ECO:0000256" key="3">
    <source>
        <dbReference type="ARBA" id="ARBA00008392"/>
    </source>
</evidence>
<evidence type="ECO:0000256" key="7">
    <source>
        <dbReference type="ARBA" id="ARBA00023133"/>
    </source>
</evidence>
<sequence length="539" mass="58656">MASSCPFSGFMKTAAFKQIHQTVVAKPNLDAMKCPFMKIVQVSQSLKSHEETPVAQVADGSDCKQSMNIVQERINGSGKFTVAPFEPMAPKIQNQFDSYLSKLHGEGRYRVFTELERKASEFPKATRYHGDTTQEVTVWCSNDYLGMGQQPEVMQACKDAVDMWGTGAGGTRNISGTVHSHVMLEKEMAAHHGKEAALVLGSGFIANDASLGTLGSVLKDVEFLSDEENHASMIAGMRQKGAKKKIFRHNDLEHLEELLKESYERAPHAARIVAFESVYSMSGTIAPIEDICNLARKYDAITYLDEVHAVGMYGAHGAGIAERDGCMHKVDLIQGTLGKAYGCIGGYIAGNAAIIDCIRSKAPGFIFTTSLPPHVSYAALTSVRYLRGADGVARRAHFHSNVSKLKCLMRAAGLPLMEGDSHITPLLVGDAVTCKKVSDILINEFGIYVQPINFPTVPVGTERLRITASPVHTDEHIAYLMSSLLHVWNRLGLPLREPVINNAEAAAVIADFHSVLPDSAFATRITSSAGAAEYGDRLW</sequence>
<evidence type="ECO:0000256" key="1">
    <source>
        <dbReference type="ARBA" id="ARBA00001933"/>
    </source>
</evidence>
<keyword evidence="5" id="KW-0808">Transferase</keyword>
<reference evidence="15" key="1">
    <citation type="submission" date="2021-01" db="EMBL/GenBank/DDBJ databases">
        <authorList>
            <person name="Corre E."/>
            <person name="Pelletier E."/>
            <person name="Niang G."/>
            <person name="Scheremetjew M."/>
            <person name="Finn R."/>
            <person name="Kale V."/>
            <person name="Holt S."/>
            <person name="Cochrane G."/>
            <person name="Meng A."/>
            <person name="Brown T."/>
            <person name="Cohen L."/>
        </authorList>
    </citation>
    <scope>NUCLEOTIDE SEQUENCE</scope>
    <source>
        <strain evidence="15">CCMP1594</strain>
    </source>
</reference>
<dbReference type="Gene3D" id="3.40.640.10">
    <property type="entry name" value="Type I PLP-dependent aspartate aminotransferase-like (Major domain)"/>
    <property type="match status" value="1"/>
</dbReference>
<dbReference type="InterPro" id="IPR050087">
    <property type="entry name" value="AON_synthase_class-II"/>
</dbReference>
<dbReference type="SUPFAM" id="SSF53383">
    <property type="entry name" value="PLP-dependent transferases"/>
    <property type="match status" value="1"/>
</dbReference>
<dbReference type="InterPro" id="IPR015422">
    <property type="entry name" value="PyrdxlP-dep_Trfase_small"/>
</dbReference>
<evidence type="ECO:0000256" key="4">
    <source>
        <dbReference type="ARBA" id="ARBA00013257"/>
    </source>
</evidence>
<evidence type="ECO:0000256" key="11">
    <source>
        <dbReference type="ARBA" id="ARBA00032773"/>
    </source>
</evidence>
<dbReference type="PANTHER" id="PTHR13693">
    <property type="entry name" value="CLASS II AMINOTRANSFERASE/8-AMINO-7-OXONONANOATE SYNTHASE"/>
    <property type="match status" value="1"/>
</dbReference>
<dbReference type="GO" id="GO:0006782">
    <property type="term" value="P:protoporphyrinogen IX biosynthetic process"/>
    <property type="evidence" value="ECO:0007669"/>
    <property type="project" value="UniProtKB-UniPathway"/>
</dbReference>
<evidence type="ECO:0000256" key="13">
    <source>
        <dbReference type="RuleBase" id="RU003693"/>
    </source>
</evidence>
<dbReference type="AlphaFoldDB" id="A0A7S4LM99"/>
<dbReference type="EC" id="2.3.1.37" evidence="4"/>
<name>A0A7S4LM99_9EUGL</name>
<dbReference type="GO" id="GO:0003870">
    <property type="term" value="F:5-aminolevulinate synthase activity"/>
    <property type="evidence" value="ECO:0007669"/>
    <property type="project" value="UniProtKB-EC"/>
</dbReference>
<dbReference type="InterPro" id="IPR010961">
    <property type="entry name" value="4pyrrol_synth_NH2levulA_synth"/>
</dbReference>
<comment type="cofactor">
    <cofactor evidence="1 13">
        <name>pyridoxal 5'-phosphate</name>
        <dbReference type="ChEBI" id="CHEBI:597326"/>
    </cofactor>
</comment>
<evidence type="ECO:0000256" key="2">
    <source>
        <dbReference type="ARBA" id="ARBA00005029"/>
    </source>
</evidence>
<comment type="pathway">
    <text evidence="2">Porphyrin-containing compound metabolism; protoporphyrin-IX biosynthesis; 5-aminolevulinate from glycine: step 1/1.</text>
</comment>
<dbReference type="EMBL" id="HBJA01144032">
    <property type="protein sequence ID" value="CAE0838220.1"/>
    <property type="molecule type" value="Transcribed_RNA"/>
</dbReference>
<evidence type="ECO:0000256" key="5">
    <source>
        <dbReference type="ARBA" id="ARBA00022679"/>
    </source>
</evidence>
<organism evidence="15">
    <name type="scientific">Eutreptiella gymnastica</name>
    <dbReference type="NCBI Taxonomy" id="73025"/>
    <lineage>
        <taxon>Eukaryota</taxon>
        <taxon>Discoba</taxon>
        <taxon>Euglenozoa</taxon>
        <taxon>Euglenida</taxon>
        <taxon>Spirocuta</taxon>
        <taxon>Euglenophyceae</taxon>
        <taxon>Eutreptiales</taxon>
        <taxon>Eutreptiaceae</taxon>
        <taxon>Eutreptiella</taxon>
    </lineage>
</organism>
<evidence type="ECO:0000259" key="14">
    <source>
        <dbReference type="Pfam" id="PF00155"/>
    </source>
</evidence>
<evidence type="ECO:0000256" key="9">
    <source>
        <dbReference type="ARBA" id="ARBA00031691"/>
    </source>
</evidence>
<proteinExistence type="inferred from homology"/>
<evidence type="ECO:0000256" key="12">
    <source>
        <dbReference type="ARBA" id="ARBA00047654"/>
    </source>
</evidence>
<dbReference type="UniPathway" id="UPA00251">
    <property type="reaction ID" value="UER00375"/>
</dbReference>
<comment type="similarity">
    <text evidence="3 13">Belongs to the class-II pyridoxal-phosphate-dependent aminotransferase family.</text>
</comment>
<dbReference type="Gene3D" id="3.90.1150.10">
    <property type="entry name" value="Aspartate Aminotransferase, domain 1"/>
    <property type="match status" value="1"/>
</dbReference>
<dbReference type="InterPro" id="IPR004839">
    <property type="entry name" value="Aminotransferase_I/II_large"/>
</dbReference>
<dbReference type="InterPro" id="IPR015421">
    <property type="entry name" value="PyrdxlP-dep_Trfase_major"/>
</dbReference>
<dbReference type="NCBIfam" id="TIGR01821">
    <property type="entry name" value="5aminolev_synth"/>
    <property type="match status" value="1"/>
</dbReference>
<dbReference type="Pfam" id="PF00155">
    <property type="entry name" value="Aminotran_1_2"/>
    <property type="match status" value="1"/>
</dbReference>
<evidence type="ECO:0000256" key="10">
    <source>
        <dbReference type="ARBA" id="ARBA00031945"/>
    </source>
</evidence>
<evidence type="ECO:0000256" key="8">
    <source>
        <dbReference type="ARBA" id="ARBA00023315"/>
    </source>
</evidence>
<comment type="catalytic activity">
    <reaction evidence="12">
        <text>succinyl-CoA + glycine + H(+) = 5-aminolevulinate + CO2 + CoA</text>
        <dbReference type="Rhea" id="RHEA:12921"/>
        <dbReference type="ChEBI" id="CHEBI:15378"/>
        <dbReference type="ChEBI" id="CHEBI:16526"/>
        <dbReference type="ChEBI" id="CHEBI:57287"/>
        <dbReference type="ChEBI" id="CHEBI:57292"/>
        <dbReference type="ChEBI" id="CHEBI:57305"/>
        <dbReference type="ChEBI" id="CHEBI:356416"/>
        <dbReference type="EC" id="2.3.1.37"/>
    </reaction>
</comment>
<evidence type="ECO:0000313" key="15">
    <source>
        <dbReference type="EMBL" id="CAE0838220.1"/>
    </source>
</evidence>
<dbReference type="PROSITE" id="PS00599">
    <property type="entry name" value="AA_TRANSFER_CLASS_2"/>
    <property type="match status" value="1"/>
</dbReference>
<dbReference type="InterPro" id="IPR015424">
    <property type="entry name" value="PyrdxlP-dep_Trfase"/>
</dbReference>
<dbReference type="PANTHER" id="PTHR13693:SF102">
    <property type="entry name" value="2-AMINO-3-KETOBUTYRATE COENZYME A LIGASE, MITOCHONDRIAL"/>
    <property type="match status" value="1"/>
</dbReference>
<keyword evidence="6 13" id="KW-0663">Pyridoxal phosphate</keyword>
<protein>
    <recommendedName>
        <fullName evidence="4">5-aminolevulinate synthase</fullName>
        <ecNumber evidence="4">2.3.1.37</ecNumber>
    </recommendedName>
    <alternativeName>
        <fullName evidence="9">5-aminolevulinic acid synthase</fullName>
    </alternativeName>
    <alternativeName>
        <fullName evidence="10">Delta-ALA synthase</fullName>
    </alternativeName>
    <alternativeName>
        <fullName evidence="11">Delta-aminolevulinate synthase</fullName>
    </alternativeName>
</protein>
<feature type="domain" description="Aminotransferase class I/classII large" evidence="14">
    <location>
        <begin position="135"/>
        <end position="484"/>
    </location>
</feature>
<dbReference type="CDD" id="cd06454">
    <property type="entry name" value="KBL_like"/>
    <property type="match status" value="1"/>
</dbReference>
<dbReference type="FunFam" id="3.40.640.10:FF:000006">
    <property type="entry name" value="5-aminolevulinate synthase, mitochondrial"/>
    <property type="match status" value="1"/>
</dbReference>
<keyword evidence="8" id="KW-0012">Acyltransferase</keyword>
<dbReference type="InterPro" id="IPR001917">
    <property type="entry name" value="Aminotrans_II_pyridoxalP_BS"/>
</dbReference>
<accession>A0A7S4LM99</accession>
<dbReference type="GO" id="GO:0030170">
    <property type="term" value="F:pyridoxal phosphate binding"/>
    <property type="evidence" value="ECO:0007669"/>
    <property type="project" value="InterPro"/>
</dbReference>
<keyword evidence="7" id="KW-0350">Heme biosynthesis</keyword>
<evidence type="ECO:0000256" key="6">
    <source>
        <dbReference type="ARBA" id="ARBA00022898"/>
    </source>
</evidence>
<gene>
    <name evidence="15" type="ORF">EGYM00163_LOCUS49592</name>
</gene>